<gene>
    <name evidence="1" type="ORF">C5O23_08890</name>
</gene>
<proteinExistence type="predicted"/>
<name>A0A2V1IP92_9BACT</name>
<accession>A0A2V1IP92</accession>
<organism evidence="1 2">
    <name type="scientific">Duncaniella muris</name>
    <dbReference type="NCBI Taxonomy" id="2094150"/>
    <lineage>
        <taxon>Bacteria</taxon>
        <taxon>Pseudomonadati</taxon>
        <taxon>Bacteroidota</taxon>
        <taxon>Bacteroidia</taxon>
        <taxon>Bacteroidales</taxon>
        <taxon>Muribaculaceae</taxon>
        <taxon>Duncaniella</taxon>
    </lineage>
</organism>
<keyword evidence="2" id="KW-1185">Reference proteome</keyword>
<evidence type="ECO:0000313" key="1">
    <source>
        <dbReference type="EMBL" id="PWB01658.1"/>
    </source>
</evidence>
<comment type="caution">
    <text evidence="1">The sequence shown here is derived from an EMBL/GenBank/DDBJ whole genome shotgun (WGS) entry which is preliminary data.</text>
</comment>
<dbReference type="Proteomes" id="UP000244905">
    <property type="component" value="Unassembled WGS sequence"/>
</dbReference>
<dbReference type="GeneID" id="82526455"/>
<dbReference type="EMBL" id="PUEC01000019">
    <property type="protein sequence ID" value="PWB01658.1"/>
    <property type="molecule type" value="Genomic_DNA"/>
</dbReference>
<reference evidence="2" key="1">
    <citation type="submission" date="2018-02" db="EMBL/GenBank/DDBJ databases">
        <authorList>
            <person name="Clavel T."/>
            <person name="Strowig T."/>
        </authorList>
    </citation>
    <scope>NUCLEOTIDE SEQUENCE [LARGE SCALE GENOMIC DNA]</scope>
    <source>
        <strain evidence="2">DSM 103720</strain>
    </source>
</reference>
<sequence length="63" mass="7241">MKITFTIPPEIVARIIMEEKIKAVKALVADLNSEIQDPRHKYTWQQQEGCIYILKGINIVTSI</sequence>
<dbReference type="RefSeq" id="WP_107032592.1">
    <property type="nucleotide sequence ID" value="NZ_PUEC01000019.1"/>
</dbReference>
<dbReference type="AlphaFoldDB" id="A0A2V1IP92"/>
<protein>
    <submittedName>
        <fullName evidence="1">Uncharacterized protein</fullName>
    </submittedName>
</protein>
<evidence type="ECO:0000313" key="2">
    <source>
        <dbReference type="Proteomes" id="UP000244905"/>
    </source>
</evidence>